<reference evidence="1 2" key="1">
    <citation type="submission" date="2020-04" db="EMBL/GenBank/DDBJ databases">
        <authorList>
            <person name="Wallbank WR R."/>
            <person name="Pardo Diaz C."/>
            <person name="Kozak K."/>
            <person name="Martin S."/>
            <person name="Jiggins C."/>
            <person name="Moest M."/>
            <person name="Warren A I."/>
            <person name="Byers J.R.P. K."/>
            <person name="Montejo-Kovacevich G."/>
            <person name="Yen C E."/>
        </authorList>
    </citation>
    <scope>NUCLEOTIDE SEQUENCE [LARGE SCALE GENOMIC DNA]</scope>
</reference>
<name>A0A8S1BMS9_ARCPL</name>
<comment type="caution">
    <text evidence="1">The sequence shown here is derived from an EMBL/GenBank/DDBJ whole genome shotgun (WGS) entry which is preliminary data.</text>
</comment>
<gene>
    <name evidence="1" type="ORF">APLA_LOCUS17990</name>
</gene>
<keyword evidence="2" id="KW-1185">Reference proteome</keyword>
<sequence>MSKSVTKCHVIKRNSCSAGAWAGGDDSLRPIDSAALARALTHLKVTADDDHHPIIRPSPTRKRPPLHFNYLL</sequence>
<dbReference type="EMBL" id="CADEBC010000858">
    <property type="protein sequence ID" value="CAB3261580.1"/>
    <property type="molecule type" value="Genomic_DNA"/>
</dbReference>
<proteinExistence type="predicted"/>
<accession>A0A8S1BMS9</accession>
<protein>
    <submittedName>
        <fullName evidence="1">Uncharacterized protein</fullName>
    </submittedName>
</protein>
<organism evidence="1 2">
    <name type="scientific">Arctia plantaginis</name>
    <name type="common">Wood tiger moth</name>
    <name type="synonym">Phalaena plantaginis</name>
    <dbReference type="NCBI Taxonomy" id="874455"/>
    <lineage>
        <taxon>Eukaryota</taxon>
        <taxon>Metazoa</taxon>
        <taxon>Ecdysozoa</taxon>
        <taxon>Arthropoda</taxon>
        <taxon>Hexapoda</taxon>
        <taxon>Insecta</taxon>
        <taxon>Pterygota</taxon>
        <taxon>Neoptera</taxon>
        <taxon>Endopterygota</taxon>
        <taxon>Lepidoptera</taxon>
        <taxon>Glossata</taxon>
        <taxon>Ditrysia</taxon>
        <taxon>Noctuoidea</taxon>
        <taxon>Erebidae</taxon>
        <taxon>Arctiinae</taxon>
        <taxon>Arctia</taxon>
    </lineage>
</organism>
<evidence type="ECO:0000313" key="2">
    <source>
        <dbReference type="Proteomes" id="UP000494106"/>
    </source>
</evidence>
<dbReference type="AlphaFoldDB" id="A0A8S1BMS9"/>
<evidence type="ECO:0000313" key="1">
    <source>
        <dbReference type="EMBL" id="CAB3261580.1"/>
    </source>
</evidence>
<dbReference type="Proteomes" id="UP000494106">
    <property type="component" value="Unassembled WGS sequence"/>
</dbReference>